<dbReference type="Gene3D" id="3.30.540.10">
    <property type="entry name" value="Fructose-1,6-Bisphosphatase, subunit A, domain 1"/>
    <property type="match status" value="1"/>
</dbReference>
<feature type="binding site" evidence="7">
    <location>
        <position position="85"/>
    </location>
    <ligand>
        <name>Mg(2+)</name>
        <dbReference type="ChEBI" id="CHEBI:18420"/>
        <label>1</label>
        <note>catalytic</note>
    </ligand>
</feature>
<feature type="binding site" evidence="7">
    <location>
        <position position="66"/>
    </location>
    <ligand>
        <name>Mg(2+)</name>
        <dbReference type="ChEBI" id="CHEBI:18420"/>
        <label>1</label>
        <note>catalytic</note>
    </ligand>
</feature>
<keyword evidence="4 7" id="KW-0479">Metal-binding</keyword>
<dbReference type="GO" id="GO:0008934">
    <property type="term" value="F:inositol monophosphate 1-phosphatase activity"/>
    <property type="evidence" value="ECO:0007669"/>
    <property type="project" value="InterPro"/>
</dbReference>
<dbReference type="PRINTS" id="PR01959">
    <property type="entry name" value="SBIMPHPHTASE"/>
</dbReference>
<dbReference type="STRING" id="1134406.ADN00_01375"/>
<dbReference type="CDD" id="cd01639">
    <property type="entry name" value="IMPase"/>
    <property type="match status" value="1"/>
</dbReference>
<evidence type="ECO:0000256" key="2">
    <source>
        <dbReference type="ARBA" id="ARBA00001946"/>
    </source>
</evidence>
<reference evidence="9 10" key="1">
    <citation type="submission" date="2015-07" db="EMBL/GenBank/DDBJ databases">
        <title>Genome sequence of Ornatilinea apprima DSM 23815.</title>
        <authorList>
            <person name="Hemp J."/>
            <person name="Ward L.M."/>
            <person name="Pace L.A."/>
            <person name="Fischer W.W."/>
        </authorList>
    </citation>
    <scope>NUCLEOTIDE SEQUENCE [LARGE SCALE GENOMIC DNA]</scope>
    <source>
        <strain evidence="9 10">P3M-1</strain>
    </source>
</reference>
<dbReference type="RefSeq" id="WP_075061169.1">
    <property type="nucleotide sequence ID" value="NZ_LGCL01000004.1"/>
</dbReference>
<evidence type="ECO:0000313" key="9">
    <source>
        <dbReference type="EMBL" id="KPL80526.1"/>
    </source>
</evidence>
<dbReference type="PROSITE" id="PS00629">
    <property type="entry name" value="IMP_1"/>
    <property type="match status" value="1"/>
</dbReference>
<feature type="binding site" evidence="7">
    <location>
        <position position="82"/>
    </location>
    <ligand>
        <name>Mg(2+)</name>
        <dbReference type="ChEBI" id="CHEBI:18420"/>
        <label>1</label>
        <note>catalytic</note>
    </ligand>
</feature>
<feature type="binding site" evidence="7">
    <location>
        <position position="84"/>
    </location>
    <ligand>
        <name>Mg(2+)</name>
        <dbReference type="ChEBI" id="CHEBI:18420"/>
        <label>1</label>
        <note>catalytic</note>
    </ligand>
</feature>
<evidence type="ECO:0000256" key="3">
    <source>
        <dbReference type="ARBA" id="ARBA00009759"/>
    </source>
</evidence>
<dbReference type="PRINTS" id="PR00377">
    <property type="entry name" value="IMPHPHTASES"/>
</dbReference>
<dbReference type="GO" id="GO:0046872">
    <property type="term" value="F:metal ion binding"/>
    <property type="evidence" value="ECO:0007669"/>
    <property type="project" value="UniProtKB-KW"/>
</dbReference>
<dbReference type="FunFam" id="3.30.540.10:FF:000003">
    <property type="entry name" value="Inositol-1-monophosphatase"/>
    <property type="match status" value="1"/>
</dbReference>
<name>A0A0P6XCX5_9CHLR</name>
<protein>
    <recommendedName>
        <fullName evidence="8">Inositol-1-monophosphatase</fullName>
        <ecNumber evidence="8">3.1.3.25</ecNumber>
    </recommendedName>
</protein>
<gene>
    <name evidence="9" type="ORF">ADN00_01375</name>
</gene>
<keyword evidence="6 7" id="KW-0460">Magnesium</keyword>
<evidence type="ECO:0000256" key="4">
    <source>
        <dbReference type="ARBA" id="ARBA00022723"/>
    </source>
</evidence>
<comment type="caution">
    <text evidence="9">The sequence shown here is derived from an EMBL/GenBank/DDBJ whole genome shotgun (WGS) entry which is preliminary data.</text>
</comment>
<feature type="binding site" evidence="7">
    <location>
        <position position="210"/>
    </location>
    <ligand>
        <name>Mg(2+)</name>
        <dbReference type="ChEBI" id="CHEBI:18420"/>
        <label>1</label>
        <note>catalytic</note>
    </ligand>
</feature>
<dbReference type="SUPFAM" id="SSF56655">
    <property type="entry name" value="Carbohydrate phosphatase"/>
    <property type="match status" value="1"/>
</dbReference>
<evidence type="ECO:0000256" key="1">
    <source>
        <dbReference type="ARBA" id="ARBA00001033"/>
    </source>
</evidence>
<evidence type="ECO:0000313" key="10">
    <source>
        <dbReference type="Proteomes" id="UP000050417"/>
    </source>
</evidence>
<evidence type="ECO:0000256" key="6">
    <source>
        <dbReference type="ARBA" id="ARBA00022842"/>
    </source>
</evidence>
<dbReference type="FunFam" id="3.40.190.80:FF:000002">
    <property type="entry name" value="Inositol-1-monophosphatase"/>
    <property type="match status" value="1"/>
</dbReference>
<evidence type="ECO:0000256" key="8">
    <source>
        <dbReference type="RuleBase" id="RU364068"/>
    </source>
</evidence>
<dbReference type="GO" id="GO:0007165">
    <property type="term" value="P:signal transduction"/>
    <property type="evidence" value="ECO:0007669"/>
    <property type="project" value="TreeGrafter"/>
</dbReference>
<evidence type="ECO:0000256" key="5">
    <source>
        <dbReference type="ARBA" id="ARBA00022801"/>
    </source>
</evidence>
<dbReference type="Gene3D" id="3.40.190.80">
    <property type="match status" value="1"/>
</dbReference>
<dbReference type="InterPro" id="IPR000760">
    <property type="entry name" value="Inositol_monophosphatase-like"/>
</dbReference>
<dbReference type="PROSITE" id="PS00630">
    <property type="entry name" value="IMP_2"/>
    <property type="match status" value="1"/>
</dbReference>
<dbReference type="OrthoDB" id="9772456at2"/>
<evidence type="ECO:0000256" key="7">
    <source>
        <dbReference type="PIRSR" id="PIRSR600760-2"/>
    </source>
</evidence>
<dbReference type="InterPro" id="IPR020583">
    <property type="entry name" value="Inositol_monoP_metal-BS"/>
</dbReference>
<keyword evidence="5 8" id="KW-0378">Hydrolase</keyword>
<accession>A0A0P6XCX5</accession>
<dbReference type="Pfam" id="PF00459">
    <property type="entry name" value="Inositol_P"/>
    <property type="match status" value="1"/>
</dbReference>
<dbReference type="Proteomes" id="UP000050417">
    <property type="component" value="Unassembled WGS sequence"/>
</dbReference>
<sequence length="263" mass="29074">MTQPQLLDLKILARQAGAILREGFGRQHQVDYKSLTDIVTEIDRQSEEFLTGQVLSRFPGDTIQGEEGGLTQGENGRVWHIDPLDGTVNYAHGVPIFSVSLACAWDGAVQLGVVYDPMRDEMFSARRGQGAWLNDAPIHVSQTEELVSALLVTGFPYTIREQEATNLDHFTHFCMRARSVRRLGSAALDLCYVAAGRLDGYWEIGIHSWDVAAGGLIVEEAGGRVTTLRGDEAYFKPPYDLACANPRLQPQMLDVLRLGLTRS</sequence>
<comment type="similarity">
    <text evidence="3 8">Belongs to the inositol monophosphatase superfamily.</text>
</comment>
<dbReference type="AlphaFoldDB" id="A0A0P6XCX5"/>
<organism evidence="9 10">
    <name type="scientific">Ornatilinea apprima</name>
    <dbReference type="NCBI Taxonomy" id="1134406"/>
    <lineage>
        <taxon>Bacteria</taxon>
        <taxon>Bacillati</taxon>
        <taxon>Chloroflexota</taxon>
        <taxon>Anaerolineae</taxon>
        <taxon>Anaerolineales</taxon>
        <taxon>Anaerolineaceae</taxon>
        <taxon>Ornatilinea</taxon>
    </lineage>
</organism>
<comment type="cofactor">
    <cofactor evidence="2 7 8">
        <name>Mg(2+)</name>
        <dbReference type="ChEBI" id="CHEBI:18420"/>
    </cofactor>
</comment>
<dbReference type="PANTHER" id="PTHR20854">
    <property type="entry name" value="INOSITOL MONOPHOSPHATASE"/>
    <property type="match status" value="1"/>
</dbReference>
<dbReference type="EMBL" id="LGCL01000004">
    <property type="protein sequence ID" value="KPL80526.1"/>
    <property type="molecule type" value="Genomic_DNA"/>
</dbReference>
<keyword evidence="10" id="KW-1185">Reference proteome</keyword>
<dbReference type="GO" id="GO:0006020">
    <property type="term" value="P:inositol metabolic process"/>
    <property type="evidence" value="ECO:0007669"/>
    <property type="project" value="TreeGrafter"/>
</dbReference>
<dbReference type="GO" id="GO:0046854">
    <property type="term" value="P:phosphatidylinositol phosphate biosynthetic process"/>
    <property type="evidence" value="ECO:0007669"/>
    <property type="project" value="InterPro"/>
</dbReference>
<dbReference type="InterPro" id="IPR033942">
    <property type="entry name" value="IMPase"/>
</dbReference>
<proteinExistence type="inferred from homology"/>
<dbReference type="EC" id="3.1.3.25" evidence="8"/>
<dbReference type="InterPro" id="IPR022337">
    <property type="entry name" value="Inositol_monophosphatase_SuhB"/>
</dbReference>
<dbReference type="InterPro" id="IPR020550">
    <property type="entry name" value="Inositol_monophosphatase_CS"/>
</dbReference>
<dbReference type="PATRIC" id="fig|1134406.4.peg.1027"/>
<dbReference type="PANTHER" id="PTHR20854:SF4">
    <property type="entry name" value="INOSITOL-1-MONOPHOSPHATASE-RELATED"/>
    <property type="match status" value="1"/>
</dbReference>
<comment type="catalytic activity">
    <reaction evidence="1 8">
        <text>a myo-inositol phosphate + H2O = myo-inositol + phosphate</text>
        <dbReference type="Rhea" id="RHEA:24056"/>
        <dbReference type="ChEBI" id="CHEBI:15377"/>
        <dbReference type="ChEBI" id="CHEBI:17268"/>
        <dbReference type="ChEBI" id="CHEBI:43474"/>
        <dbReference type="ChEBI" id="CHEBI:84139"/>
        <dbReference type="EC" id="3.1.3.25"/>
    </reaction>
</comment>